<evidence type="ECO:0000313" key="4">
    <source>
        <dbReference type="Proteomes" id="UP000288805"/>
    </source>
</evidence>
<dbReference type="AlphaFoldDB" id="A0A438H6J0"/>
<organism evidence="3 4">
    <name type="scientific">Vitis vinifera</name>
    <name type="common">Grape</name>
    <dbReference type="NCBI Taxonomy" id="29760"/>
    <lineage>
        <taxon>Eukaryota</taxon>
        <taxon>Viridiplantae</taxon>
        <taxon>Streptophyta</taxon>
        <taxon>Embryophyta</taxon>
        <taxon>Tracheophyta</taxon>
        <taxon>Spermatophyta</taxon>
        <taxon>Magnoliopsida</taxon>
        <taxon>eudicotyledons</taxon>
        <taxon>Gunneridae</taxon>
        <taxon>Pentapetalae</taxon>
        <taxon>rosids</taxon>
        <taxon>Vitales</taxon>
        <taxon>Vitaceae</taxon>
        <taxon>Viteae</taxon>
        <taxon>Vitis</taxon>
    </lineage>
</organism>
<reference evidence="3 4" key="1">
    <citation type="journal article" date="2018" name="PLoS Genet.">
        <title>Population sequencing reveals clonal diversity and ancestral inbreeding in the grapevine cultivar Chardonnay.</title>
        <authorList>
            <person name="Roach M.J."/>
            <person name="Johnson D.L."/>
            <person name="Bohlmann J."/>
            <person name="van Vuuren H.J."/>
            <person name="Jones S.J."/>
            <person name="Pretorius I.S."/>
            <person name="Schmidt S.A."/>
            <person name="Borneman A.R."/>
        </authorList>
    </citation>
    <scope>NUCLEOTIDE SEQUENCE [LARGE SCALE GENOMIC DNA]</scope>
    <source>
        <strain evidence="4">cv. Chardonnay</strain>
        <tissue evidence="3">Leaf</tissue>
    </source>
</reference>
<dbReference type="EMBL" id="QGNW01000270">
    <property type="protein sequence ID" value="RVW80072.1"/>
    <property type="molecule type" value="Genomic_DNA"/>
</dbReference>
<feature type="compositionally biased region" description="Polar residues" evidence="2">
    <location>
        <begin position="222"/>
        <end position="237"/>
    </location>
</feature>
<proteinExistence type="predicted"/>
<evidence type="ECO:0000256" key="1">
    <source>
        <dbReference type="SAM" id="Coils"/>
    </source>
</evidence>
<dbReference type="Proteomes" id="UP000288805">
    <property type="component" value="Unassembled WGS sequence"/>
</dbReference>
<sequence length="293" mass="33971">MPSYQESGYQMVPLPGKVLLHCEYISRSCACHIEYEIAEEAMNFISYVAEFSREWGEPNARDMGRMTSQPKAKGEMYILNDGMDMKAKIAAMERRLEELEKNQMQEVAMAREMFGDCNTYNSNWRKHPKFSWKPQPPQYQQPAQAPQQASNLEQAMMNLNKVMEDFVEPQKSINAQLNQRISLPDRVESSLNKKMDGVQHDLSQKIDNLQDSISRFANLNTMQEKENSPSQPHQNQKGIHEMEAKEGDKEVDLTTCKLEHEVESETEKEKREEIKGKKKGKNIEKDDYIDEEP</sequence>
<keyword evidence="1" id="KW-0175">Coiled coil</keyword>
<feature type="coiled-coil region" evidence="1">
    <location>
        <begin position="82"/>
        <end position="109"/>
    </location>
</feature>
<accession>A0A438H6J0</accession>
<feature type="region of interest" description="Disordered" evidence="2">
    <location>
        <begin position="222"/>
        <end position="293"/>
    </location>
</feature>
<name>A0A438H6J0_VITVI</name>
<comment type="caution">
    <text evidence="3">The sequence shown here is derived from an EMBL/GenBank/DDBJ whole genome shotgun (WGS) entry which is preliminary data.</text>
</comment>
<evidence type="ECO:0000313" key="3">
    <source>
        <dbReference type="EMBL" id="RVW80072.1"/>
    </source>
</evidence>
<feature type="compositionally biased region" description="Basic and acidic residues" evidence="2">
    <location>
        <begin position="238"/>
        <end position="286"/>
    </location>
</feature>
<protein>
    <submittedName>
        <fullName evidence="3">Uncharacterized protein</fullName>
    </submittedName>
</protein>
<gene>
    <name evidence="3" type="ORF">CK203_052404</name>
</gene>
<evidence type="ECO:0000256" key="2">
    <source>
        <dbReference type="SAM" id="MobiDB-lite"/>
    </source>
</evidence>